<keyword evidence="10 13" id="KW-0446">Lipid-binding</keyword>
<keyword evidence="16" id="KW-1185">Reference proteome</keyword>
<evidence type="ECO:0000256" key="5">
    <source>
        <dbReference type="ARBA" id="ARBA00022547"/>
    </source>
</evidence>
<sequence length="91" mass="9389">MEFFTMCMLAAGLGMGIGAFGTGIGQGFAVKGAVEGVSRNPGASGKILTTMMIGLAMIESLAIYVLVVCLIILFANPYKEVAIKIAETVAK</sequence>
<evidence type="ECO:0000256" key="6">
    <source>
        <dbReference type="ARBA" id="ARBA00022692"/>
    </source>
</evidence>
<evidence type="ECO:0000256" key="12">
    <source>
        <dbReference type="ARBA" id="ARBA00023310"/>
    </source>
</evidence>
<dbReference type="NCBIfam" id="TIGR01260">
    <property type="entry name" value="ATP_synt_c"/>
    <property type="match status" value="1"/>
</dbReference>
<protein>
    <recommendedName>
        <fullName evidence="13">ATP synthase subunit c</fullName>
    </recommendedName>
    <alternativeName>
        <fullName evidence="13">ATP synthase F(0) sector subunit c</fullName>
    </alternativeName>
    <alternativeName>
        <fullName evidence="13">F-type ATPase subunit c</fullName>
        <shortName evidence="13">F-ATPase subunit c</shortName>
    </alternativeName>
    <alternativeName>
        <fullName evidence="13">Lipid-binding protein</fullName>
    </alternativeName>
</protein>
<dbReference type="InterPro" id="IPR000454">
    <property type="entry name" value="ATP_synth_F0_csu"/>
</dbReference>
<evidence type="ECO:0000256" key="1">
    <source>
        <dbReference type="ARBA" id="ARBA00004141"/>
    </source>
</evidence>
<feature type="transmembrane region" description="Helical" evidence="13">
    <location>
        <begin position="53"/>
        <end position="75"/>
    </location>
</feature>
<keyword evidence="3 13" id="KW-0813">Transport</keyword>
<keyword evidence="8 13" id="KW-1133">Transmembrane helix</keyword>
<keyword evidence="5 13" id="KW-0138">CF(0)</keyword>
<evidence type="ECO:0000256" key="9">
    <source>
        <dbReference type="ARBA" id="ARBA00023065"/>
    </source>
</evidence>
<comment type="caution">
    <text evidence="13">Lacks conserved residue(s) required for the propagation of feature annotation.</text>
</comment>
<keyword evidence="11 13" id="KW-0472">Membrane</keyword>
<evidence type="ECO:0000256" key="13">
    <source>
        <dbReference type="HAMAP-Rule" id="MF_01396"/>
    </source>
</evidence>
<comment type="function">
    <text evidence="13">Key component of the F(0) channel; it plays a direct role in translocation across the membrane. A homomeric c-ring of between 10-14 subunits forms the central stalk rotor element with the F(1) delta and epsilon subunits.</text>
</comment>
<dbReference type="Proteomes" id="UP000663651">
    <property type="component" value="Chromosome"/>
</dbReference>
<dbReference type="PRINTS" id="PR00124">
    <property type="entry name" value="ATPASEC"/>
</dbReference>
<keyword evidence="7 13" id="KW-0375">Hydrogen ion transport</keyword>
<dbReference type="InterPro" id="IPR035921">
    <property type="entry name" value="F/V-ATP_Csub_sf"/>
</dbReference>
<feature type="domain" description="V-ATPase proteolipid subunit C-like" evidence="14">
    <location>
        <begin position="9"/>
        <end position="72"/>
    </location>
</feature>
<keyword evidence="4" id="KW-0997">Cell inner membrane</keyword>
<keyword evidence="13" id="KW-1003">Cell membrane</keyword>
<feature type="site" description="Reversibly protonated during proton transport" evidence="13">
    <location>
        <position position="59"/>
    </location>
</feature>
<dbReference type="Gene3D" id="1.20.120.610">
    <property type="entry name" value="lithium bound rotor ring of v- atpase"/>
    <property type="match status" value="1"/>
</dbReference>
<evidence type="ECO:0000256" key="11">
    <source>
        <dbReference type="ARBA" id="ARBA00023136"/>
    </source>
</evidence>
<keyword evidence="9 13" id="KW-0406">Ion transport</keyword>
<dbReference type="InterPro" id="IPR002379">
    <property type="entry name" value="ATPase_proteolipid_c-like_dom"/>
</dbReference>
<evidence type="ECO:0000256" key="2">
    <source>
        <dbReference type="ARBA" id="ARBA00006704"/>
    </source>
</evidence>
<dbReference type="HAMAP" id="MF_01396">
    <property type="entry name" value="ATP_synth_c_bact"/>
    <property type="match status" value="1"/>
</dbReference>
<dbReference type="SUPFAM" id="SSF81333">
    <property type="entry name" value="F1F0 ATP synthase subunit C"/>
    <property type="match status" value="1"/>
</dbReference>
<evidence type="ECO:0000256" key="3">
    <source>
        <dbReference type="ARBA" id="ARBA00022448"/>
    </source>
</evidence>
<dbReference type="InterPro" id="IPR020537">
    <property type="entry name" value="ATP_synth_F0_csu_DDCD_BS"/>
</dbReference>
<evidence type="ECO:0000256" key="7">
    <source>
        <dbReference type="ARBA" id="ARBA00022781"/>
    </source>
</evidence>
<reference evidence="15 16" key="1">
    <citation type="submission" date="2021-03" db="EMBL/GenBank/DDBJ databases">
        <title>Geobacter metallireducens gen. nov. sp. nov., a microorganism capable of coupling the complete oxidation of organic compounds to the reduction of iron and other metals.</title>
        <authorList>
            <person name="Li Y."/>
        </authorList>
    </citation>
    <scope>NUCLEOTIDE SEQUENCE [LARGE SCALE GENOMIC DNA]</scope>
    <source>
        <strain evidence="15 16">Jerry-YX</strain>
    </source>
</reference>
<organism evidence="15 16">
    <name type="scientific">Geobacter benzoatilyticus</name>
    <dbReference type="NCBI Taxonomy" id="2815309"/>
    <lineage>
        <taxon>Bacteria</taxon>
        <taxon>Pseudomonadati</taxon>
        <taxon>Thermodesulfobacteriota</taxon>
        <taxon>Desulfuromonadia</taxon>
        <taxon>Geobacterales</taxon>
        <taxon>Geobacteraceae</taxon>
        <taxon>Geobacter</taxon>
    </lineage>
</organism>
<evidence type="ECO:0000256" key="4">
    <source>
        <dbReference type="ARBA" id="ARBA00022519"/>
    </source>
</evidence>
<keyword evidence="12 13" id="KW-0066">ATP synthesis</keyword>
<dbReference type="EMBL" id="CP071382">
    <property type="protein sequence ID" value="QSV46579.1"/>
    <property type="molecule type" value="Genomic_DNA"/>
</dbReference>
<evidence type="ECO:0000313" key="16">
    <source>
        <dbReference type="Proteomes" id="UP000663651"/>
    </source>
</evidence>
<keyword evidence="6 13" id="KW-0812">Transmembrane</keyword>
<comment type="function">
    <text evidence="13">F(1)F(0) ATP synthase produces ATP from ADP in the presence of a proton or sodium gradient. F-type ATPases consist of two structural domains, F(1) containing the extramembraneous catalytic core and F(0) containing the membrane proton channel, linked together by a central stalk and a peripheral stalk. During catalysis, ATP synthesis in the catalytic domain of F(1) is coupled via a rotary mechanism of the central stalk subunits to proton translocation.</text>
</comment>
<comment type="subcellular location">
    <subcellularLocation>
        <location evidence="13">Cell membrane</location>
        <topology evidence="13">Multi-pass membrane protein</topology>
    </subcellularLocation>
    <subcellularLocation>
        <location evidence="1">Membrane</location>
        <topology evidence="1">Multi-pass membrane protein</topology>
    </subcellularLocation>
</comment>
<proteinExistence type="inferred from homology"/>
<comment type="similarity">
    <text evidence="2 13">Belongs to the ATPase C chain family.</text>
</comment>
<name>A0ABX7Q5E0_9BACT</name>
<evidence type="ECO:0000259" key="14">
    <source>
        <dbReference type="Pfam" id="PF00137"/>
    </source>
</evidence>
<dbReference type="InterPro" id="IPR005953">
    <property type="entry name" value="ATP_synth_csu_bac/chlpt"/>
</dbReference>
<dbReference type="Pfam" id="PF00137">
    <property type="entry name" value="ATP-synt_C"/>
    <property type="match status" value="1"/>
</dbReference>
<dbReference type="CDD" id="cd18121">
    <property type="entry name" value="ATP-synt_Fo_c"/>
    <property type="match status" value="1"/>
</dbReference>
<evidence type="ECO:0000256" key="8">
    <source>
        <dbReference type="ARBA" id="ARBA00022989"/>
    </source>
</evidence>
<evidence type="ECO:0000256" key="10">
    <source>
        <dbReference type="ARBA" id="ARBA00023121"/>
    </source>
</evidence>
<dbReference type="PROSITE" id="PS00605">
    <property type="entry name" value="ATPASE_C"/>
    <property type="match status" value="1"/>
</dbReference>
<evidence type="ECO:0000313" key="15">
    <source>
        <dbReference type="EMBL" id="QSV46579.1"/>
    </source>
</evidence>
<gene>
    <name evidence="13 15" type="primary">atpE</name>
    <name evidence="15" type="ORF">JZM60_04685</name>
</gene>
<accession>A0ABX7Q5E0</accession>
<dbReference type="RefSeq" id="WP_207164358.1">
    <property type="nucleotide sequence ID" value="NZ_CP071382.1"/>
</dbReference>